<sequence length="114" mass="13664">MKDHLDYNSENLEVGDYFKISPIWESKHKLNCNYSKKSYQVYGLSKRGHLVYYIDNRTNIKCPCSQCNSKVMVYPNKNKSGYIKVKSIKTMRTSFYMTKDQKFREDRLRKILNK</sequence>
<protein>
    <submittedName>
        <fullName evidence="1">Uncharacterized protein</fullName>
    </submittedName>
</protein>
<dbReference type="EMBL" id="OU342829">
    <property type="protein sequence ID" value="CAG7581679.1"/>
    <property type="molecule type" value="Genomic_DNA"/>
</dbReference>
<gene>
    <name evidence="1" type="ORF">SLAVMIC_00971</name>
</gene>
<evidence type="ECO:0000313" key="1">
    <source>
        <dbReference type="EMBL" id="CAG7581679.1"/>
    </source>
</evidence>
<name>A0A8D9CD20_9VIRU</name>
<proteinExistence type="predicted"/>
<accession>A0A8D9CD20</accession>
<reference evidence="1" key="1">
    <citation type="submission" date="2021-06" db="EMBL/GenBank/DDBJ databases">
        <authorList>
            <person name="Gannon L."/>
            <person name="Redgwell R T."/>
            <person name="Michniewski S."/>
            <person name="Harrison D C."/>
            <person name="Millard A."/>
        </authorList>
    </citation>
    <scope>NUCLEOTIDE SEQUENCE</scope>
</reference>
<organism evidence="1">
    <name type="scientific">uncultured marine phage</name>
    <dbReference type="NCBI Taxonomy" id="707152"/>
    <lineage>
        <taxon>Viruses</taxon>
        <taxon>environmental samples</taxon>
    </lineage>
</organism>